<dbReference type="AlphaFoldDB" id="A0AA88HGI1"/>
<dbReference type="PANTHER" id="PTHR16277:SF7">
    <property type="entry name" value="RE12330P"/>
    <property type="match status" value="1"/>
</dbReference>
<evidence type="ECO:0000259" key="2">
    <source>
        <dbReference type="PROSITE" id="PS51053"/>
    </source>
</evidence>
<evidence type="ECO:0000313" key="4">
    <source>
        <dbReference type="Proteomes" id="UP001187531"/>
    </source>
</evidence>
<feature type="region of interest" description="Disordered" evidence="1">
    <location>
        <begin position="179"/>
        <end position="201"/>
    </location>
</feature>
<dbReference type="Pfam" id="PF06031">
    <property type="entry name" value="SERTA"/>
    <property type="match status" value="1"/>
</dbReference>
<name>A0AA88HGI1_ARTSF</name>
<feature type="domain" description="SERTA" evidence="2">
    <location>
        <begin position="107"/>
        <end position="154"/>
    </location>
</feature>
<dbReference type="GO" id="GO:0005634">
    <property type="term" value="C:nucleus"/>
    <property type="evidence" value="ECO:0007669"/>
    <property type="project" value="TreeGrafter"/>
</dbReference>
<evidence type="ECO:0000313" key="3">
    <source>
        <dbReference type="EMBL" id="KAK2707016.1"/>
    </source>
</evidence>
<reference evidence="3" key="1">
    <citation type="submission" date="2023-07" db="EMBL/GenBank/DDBJ databases">
        <title>Chromosome-level genome assembly of Artemia franciscana.</title>
        <authorList>
            <person name="Jo E."/>
        </authorList>
    </citation>
    <scope>NUCLEOTIDE SEQUENCE</scope>
    <source>
        <tissue evidence="3">Whole body</tissue>
    </source>
</reference>
<accession>A0AA88HGI1</accession>
<protein>
    <recommendedName>
        <fullName evidence="2">SERTA domain-containing protein</fullName>
    </recommendedName>
</protein>
<dbReference type="PANTHER" id="PTHR16277">
    <property type="entry name" value="CELL DIVISION CYCLE ASSOCIATED PROTEIN 4/SERTA DOMAIN-CONTAINING PROTEIN 2"/>
    <property type="match status" value="1"/>
</dbReference>
<dbReference type="InterPro" id="IPR052262">
    <property type="entry name" value="E2F-SERTA_domain_protein"/>
</dbReference>
<dbReference type="EMBL" id="JAVRJZ010000019">
    <property type="protein sequence ID" value="KAK2707016.1"/>
    <property type="molecule type" value="Genomic_DNA"/>
</dbReference>
<evidence type="ECO:0000256" key="1">
    <source>
        <dbReference type="SAM" id="MobiDB-lite"/>
    </source>
</evidence>
<gene>
    <name evidence="3" type="ORF">QYM36_014888</name>
</gene>
<sequence>MGLQAAPNKRPLEEIEVFTNAKIQCTMKDRLYNCLESASEKWSGRYAKRTESCSQNTFSSYGQNIKCEENGKMYVQLGTMVPVQDSTSYGFAAKRFDSMTYQQRQHYRKQRLSVFNISMFKLKKYRQFSDPCLHRSVLVCNTLRRIENEMEREGLQCLDFQCQQSASFDPVPAQNFYVPPPSPLLGNQNDNEEGDSGISDETSSISWRTVLNMSNGSCLDSVSDIYSSELNASQDVNYSSESSSDESSVDGFSDLQMEWDDFTPNWQSPSNLYSKTY</sequence>
<dbReference type="Proteomes" id="UP001187531">
    <property type="component" value="Unassembled WGS sequence"/>
</dbReference>
<proteinExistence type="predicted"/>
<comment type="caution">
    <text evidence="3">The sequence shown here is derived from an EMBL/GenBank/DDBJ whole genome shotgun (WGS) entry which is preliminary data.</text>
</comment>
<keyword evidence="4" id="KW-1185">Reference proteome</keyword>
<dbReference type="InterPro" id="IPR009263">
    <property type="entry name" value="SERTA_dom"/>
</dbReference>
<dbReference type="PROSITE" id="PS51053">
    <property type="entry name" value="SERTA"/>
    <property type="match status" value="1"/>
</dbReference>
<organism evidence="3 4">
    <name type="scientific">Artemia franciscana</name>
    <name type="common">Brine shrimp</name>
    <name type="synonym">Artemia sanfranciscana</name>
    <dbReference type="NCBI Taxonomy" id="6661"/>
    <lineage>
        <taxon>Eukaryota</taxon>
        <taxon>Metazoa</taxon>
        <taxon>Ecdysozoa</taxon>
        <taxon>Arthropoda</taxon>
        <taxon>Crustacea</taxon>
        <taxon>Branchiopoda</taxon>
        <taxon>Anostraca</taxon>
        <taxon>Artemiidae</taxon>
        <taxon>Artemia</taxon>
    </lineage>
</organism>